<reference evidence="3 4" key="1">
    <citation type="submission" date="2017-11" db="EMBL/GenBank/DDBJ databases">
        <title>Complete genome sequence of Streptomyces lavendulae subsp. lavendulae CCM 3239 (formerly 'Streptomyces aureofaciens CCM 3239'), the producer of the angucycline-type antibiotic auricin.</title>
        <authorList>
            <person name="Busche T."/>
            <person name="Novakova R."/>
            <person name="Al'Dilaimi A."/>
            <person name="Homerova D."/>
            <person name="Feckova L."/>
            <person name="Rezuchova B."/>
            <person name="Mingyar E."/>
            <person name="Csolleiova D."/>
            <person name="Bekeova C."/>
            <person name="Winkler A."/>
            <person name="Sevcikova B."/>
            <person name="Kalinowski J."/>
            <person name="Kormanec J."/>
            <person name="Ruckert C."/>
        </authorList>
    </citation>
    <scope>NUCLEOTIDE SEQUENCE [LARGE SCALE GENOMIC DNA]</scope>
    <source>
        <strain evidence="3 4">CCM 3239</strain>
    </source>
</reference>
<evidence type="ECO:0000313" key="3">
    <source>
        <dbReference type="EMBL" id="ATZ25787.1"/>
    </source>
</evidence>
<keyword evidence="4" id="KW-1185">Reference proteome</keyword>
<protein>
    <submittedName>
        <fullName evidence="3">Uncharacterized protein</fullName>
    </submittedName>
</protein>
<evidence type="ECO:0000256" key="2">
    <source>
        <dbReference type="SAM" id="SignalP"/>
    </source>
</evidence>
<keyword evidence="2" id="KW-0732">Signal</keyword>
<feature type="chain" id="PRO_5043534296" evidence="2">
    <location>
        <begin position="40"/>
        <end position="123"/>
    </location>
</feature>
<accession>A0A2K8PGC8</accession>
<feature type="region of interest" description="Disordered" evidence="1">
    <location>
        <begin position="39"/>
        <end position="67"/>
    </location>
</feature>
<dbReference type="RefSeq" id="WP_030224960.1">
    <property type="nucleotide sequence ID" value="NZ_CP024985.1"/>
</dbReference>
<evidence type="ECO:0000313" key="4">
    <source>
        <dbReference type="Proteomes" id="UP000231791"/>
    </source>
</evidence>
<dbReference type="AlphaFoldDB" id="A0A2K8PGC8"/>
<gene>
    <name evidence="3" type="ORF">SLAV_19815</name>
</gene>
<proteinExistence type="predicted"/>
<dbReference type="Proteomes" id="UP000231791">
    <property type="component" value="Chromosome"/>
</dbReference>
<dbReference type="EMBL" id="CP024985">
    <property type="protein sequence ID" value="ATZ25787.1"/>
    <property type="molecule type" value="Genomic_DNA"/>
</dbReference>
<evidence type="ECO:0000256" key="1">
    <source>
        <dbReference type="SAM" id="MobiDB-lite"/>
    </source>
</evidence>
<feature type="signal peptide" evidence="2">
    <location>
        <begin position="1"/>
        <end position="39"/>
    </location>
</feature>
<feature type="compositionally biased region" description="Low complexity" evidence="1">
    <location>
        <begin position="39"/>
        <end position="50"/>
    </location>
</feature>
<dbReference type="GeneID" id="49384999"/>
<organism evidence="3 4">
    <name type="scientific">Streptomyces lavendulae subsp. lavendulae</name>
    <dbReference type="NCBI Taxonomy" id="58340"/>
    <lineage>
        <taxon>Bacteria</taxon>
        <taxon>Bacillati</taxon>
        <taxon>Actinomycetota</taxon>
        <taxon>Actinomycetes</taxon>
        <taxon>Kitasatosporales</taxon>
        <taxon>Streptomycetaceae</taxon>
        <taxon>Streptomyces</taxon>
    </lineage>
</organism>
<name>A0A2K8PGC8_STRLA</name>
<sequence>MSGARYARTVLARALTVACVALLCLFGAGPAVSTASALAADSRSASSAPAEPTEGQSDGAADSDARAAVRTAVRTAPTVRRLPPGMFHVKHVSDAAGPPHAARAGAAAPAESLRTVRSVVLRC</sequence>
<dbReference type="KEGG" id="slx:SLAV_19815"/>